<dbReference type="AlphaFoldDB" id="A0A7D6F486"/>
<dbReference type="GO" id="GO:0051116">
    <property type="term" value="F:cobaltochelatase activity"/>
    <property type="evidence" value="ECO:0007669"/>
    <property type="project" value="UniProtKB-EC"/>
</dbReference>
<dbReference type="EC" id="6.6.1.2" evidence="2"/>
<proteinExistence type="predicted"/>
<protein>
    <submittedName>
        <fullName evidence="2">Cobaltochelatase subunit CobN</fullName>
        <ecNumber evidence="2">6.6.1.2</ecNumber>
    </submittedName>
</protein>
<keyword evidence="3" id="KW-1185">Reference proteome</keyword>
<dbReference type="EMBL" id="CP032152">
    <property type="protein sequence ID" value="QLL29903.1"/>
    <property type="molecule type" value="Genomic_DNA"/>
</dbReference>
<organism evidence="2 3">
    <name type="scientific">Thermosynechococcus sichuanensis E542</name>
    <dbReference type="NCBI Taxonomy" id="2016101"/>
    <lineage>
        <taxon>Bacteria</taxon>
        <taxon>Bacillati</taxon>
        <taxon>Cyanobacteriota</taxon>
        <taxon>Cyanophyceae</taxon>
        <taxon>Acaryochloridales</taxon>
        <taxon>Thermosynechococcaceae</taxon>
        <taxon>Thermosynechococcus</taxon>
        <taxon>Thermosynechococcus sichuanensis</taxon>
    </lineage>
</organism>
<reference evidence="3" key="1">
    <citation type="submission" date="2018-09" db="EMBL/GenBank/DDBJ databases">
        <title>Complete genome sequence of thermophilic cyanobacteria strain Thermosynechococcus elongatus PKUAC-SCTE542.</title>
        <authorList>
            <person name="Liang Y."/>
            <person name="Tang J."/>
            <person name="Daroch M."/>
        </authorList>
    </citation>
    <scope>NUCLEOTIDE SEQUENCE [LARGE SCALE GENOMIC DNA]</scope>
    <source>
        <strain evidence="3">E542</strain>
    </source>
</reference>
<dbReference type="GO" id="GO:0009236">
    <property type="term" value="P:cobalamin biosynthetic process"/>
    <property type="evidence" value="ECO:0007669"/>
    <property type="project" value="InterPro"/>
</dbReference>
<dbReference type="PANTHER" id="PTHR44119">
    <property type="entry name" value="MAGNESIUM-CHELATASE SUBUNIT CHLH, CHLOROPLASTIC"/>
    <property type="match status" value="1"/>
</dbReference>
<dbReference type="PANTHER" id="PTHR44119:SF4">
    <property type="entry name" value="AEROBIC COBALTOCHELATASE SUBUNIT COBN"/>
    <property type="match status" value="1"/>
</dbReference>
<dbReference type="RefSeq" id="WP_181496474.1">
    <property type="nucleotide sequence ID" value="NZ_CP032152.1"/>
</dbReference>
<keyword evidence="2" id="KW-0436">Ligase</keyword>
<dbReference type="Pfam" id="PF02514">
    <property type="entry name" value="CobN-Mg_chel"/>
    <property type="match status" value="1"/>
</dbReference>
<evidence type="ECO:0000313" key="2">
    <source>
        <dbReference type="EMBL" id="QLL29903.1"/>
    </source>
</evidence>
<evidence type="ECO:0000313" key="3">
    <source>
        <dbReference type="Proteomes" id="UP000261812"/>
    </source>
</evidence>
<dbReference type="InterPro" id="IPR003672">
    <property type="entry name" value="CobN/Mg_chltase"/>
</dbReference>
<dbReference type="NCBIfam" id="TIGR02257">
    <property type="entry name" value="cobalto_cobN"/>
    <property type="match status" value="1"/>
</dbReference>
<accession>A0A7D6F486</accession>
<dbReference type="InterPro" id="IPR011953">
    <property type="entry name" value="Cobalto_CobN"/>
</dbReference>
<sequence>MHRILTLSDLTVATDNSNVAFLQQSSAPIVILTAADTDIALLAQAYNQLPKDFPALRLANLLHLQAAAAIDDYGDRVLAKADVVVIRLLGGRGYWSYGLEVAQQMVSDRGGQLILLPGDDRPDLELMSLSSWPLAQVDRLWQYFREGGQENIQRALEFIGHYGCSWGQPPPPSQRIPRWGTYPIQGQRTSDWPQVGILFYRAHYLAGNTAVIDALAQALMRRQLAPVPVFVSSLQDPDIQQELLAAWQGKVELILNTTGFAIAKPNAVNLWQQLDVPVLQVILSSSTHETWQHHSQGLTPRDLAMHVVLPEVDGRIITRAVSFKAVSQIQPDVETTVTTYAPVGDRLDWVSDLAANWLKLRRKTPAERRIALILANYPCRDGRLANGVGLDTPNSTVELLKALQAAGYDLGANPLPQDGDALIQHLSRYCTNDPEGNQWRLPRYTLSLDTYQHYFQNLPEAVQAAIKQRWRSPTNDLPIAGDCWGNIFVGVQPSRGYDRDPSLNYHAPDLEPTPAYLAFYFWLRYVFGADAIVHVGKHGNLEWLPGKGVALSETCFPEIALGPVPHFYPFIVNDPGEGAQAKRRAQAVILDHLTPPLTRAELYGGLETLSHYIEEYYAAEQFDRSRLRVLRQQIEALVKELDLDQEIAAPNPEETWTAWLARTDGYLCDLRDAQIRDGLHILGQCPQGQQLRDLIIAIARSPSPQHRGLTRALAMDQGVDLDPLTADPTAPSPVPSYRSVGEWQNALEEEAATLVDGLIQGNPLLSCGSATQQVLDWIRTVLYPALQQTRQEIDHFLHGLNGGYVPSGAAGAPSRGRPDVLPTGRNFYAVDLRAVPTEAAWALAERSAAALIERYCQEQGDFPRTLGLSVWGTATMRTGGDDIAQALALLGVRPVWEGASRRVVDLEVIPLSLLGRPRVDVMLRISGFFRDAFPNLIALFDEAVQRVSQLDEPPDQNPLAAQVAKETAYWQQQGLPLNQAQERARFRVFGSKPGAYGAGLQGLIEAQNWQGDDDLARAYIHWSSYAYTGEAHSHNAAEALEQRLSQLQVVLQNQDNREHDLLDSDDYYQFQGGLTVAVRSRSGQQPTVYFGDHSRPEQPKIRTLQEELLRVYRSRVVNPKWLAGIKRHGYKGAFEMAATVDYLFGYAATARCVPDYVFTGIAQTYLLDGEMQAFVTQHNPWALRDMAERLLEAAQRQLWQTPDPQILDRLRAIALEAEGLIEGKFVP</sequence>
<name>A0A7D6F486_9CYAN</name>
<dbReference type="CDD" id="cd10150">
    <property type="entry name" value="CobN_like"/>
    <property type="match status" value="1"/>
</dbReference>
<gene>
    <name evidence="2" type="primary">cobN</name>
    <name evidence="2" type="ORF">D3A95_04655</name>
</gene>
<dbReference type="Proteomes" id="UP000261812">
    <property type="component" value="Chromosome"/>
</dbReference>
<evidence type="ECO:0000259" key="1">
    <source>
        <dbReference type="Pfam" id="PF02514"/>
    </source>
</evidence>
<dbReference type="KEGG" id="tsq:D3A95_04655"/>
<feature type="domain" description="CobN/magnesium chelatase" evidence="1">
    <location>
        <begin position="141"/>
        <end position="1205"/>
    </location>
</feature>